<accession>A0ABM8Q8R4</accession>
<gene>
    <name evidence="6" type="ORF">LMG7974_01463</name>
</gene>
<protein>
    <recommendedName>
        <fullName evidence="2 5">Aminoglycoside N(3)-acetyltransferase</fullName>
        <ecNumber evidence="5">2.3.1.-</ecNumber>
    </recommendedName>
</protein>
<proteinExistence type="inferred from homology"/>
<evidence type="ECO:0000313" key="6">
    <source>
        <dbReference type="EMBL" id="CAD7289345.1"/>
    </source>
</evidence>
<reference evidence="6 7" key="1">
    <citation type="submission" date="2020-11" db="EMBL/GenBank/DDBJ databases">
        <authorList>
            <person name="Peeters C."/>
        </authorList>
    </citation>
    <scope>NUCLEOTIDE SEQUENCE [LARGE SCALE GENOMIC DNA]</scope>
    <source>
        <strain evidence="6 7">LMG 7974</strain>
    </source>
</reference>
<dbReference type="SUPFAM" id="SSF110710">
    <property type="entry name" value="TTHA0583/YokD-like"/>
    <property type="match status" value="1"/>
</dbReference>
<evidence type="ECO:0000256" key="4">
    <source>
        <dbReference type="ARBA" id="ARBA00023315"/>
    </source>
</evidence>
<comment type="caution">
    <text evidence="6">The sequence shown here is derived from an EMBL/GenBank/DDBJ whole genome shotgun (WGS) entry which is preliminary data.</text>
</comment>
<name>A0ABM8Q8R4_9BACT</name>
<keyword evidence="5" id="KW-0046">Antibiotic resistance</keyword>
<evidence type="ECO:0000256" key="2">
    <source>
        <dbReference type="ARBA" id="ARBA00012882"/>
    </source>
</evidence>
<sequence length="259" mass="29691">MIDIFEYNGIKFNNKELKDVILECGISSADMVCVHSDFTKFGKILQSKDIFLQAIQDTLLSIIKQDGTLIIPTFTYSFCNSEIYNKKISTCKVGALGEYFRFKKGVYRTNDPIFSHAIFGRKIDEFKHDFTQCFGKNSAFDVMYKNNAKIVLLGCGKKAFSYAMFIEQAHCVSYRYLKKFSGVMIDEMGISSKKDIWYFVRNLDINPIPDTTKRMNVLMQSGAAKKVKFAGSDIYIIDAKAAYETIGEKLKKDDRYFLK</sequence>
<evidence type="ECO:0000313" key="7">
    <source>
        <dbReference type="Proteomes" id="UP000789803"/>
    </source>
</evidence>
<dbReference type="Pfam" id="PF02522">
    <property type="entry name" value="Antibiotic_NAT"/>
    <property type="match status" value="1"/>
</dbReference>
<evidence type="ECO:0000256" key="1">
    <source>
        <dbReference type="ARBA" id="ARBA00006383"/>
    </source>
</evidence>
<dbReference type="EMBL" id="CAJHOF010000015">
    <property type="protein sequence ID" value="CAD7289345.1"/>
    <property type="molecule type" value="Genomic_DNA"/>
</dbReference>
<keyword evidence="4 5" id="KW-0012">Acyltransferase</keyword>
<dbReference type="EC" id="2.3.1.-" evidence="5"/>
<comment type="similarity">
    <text evidence="1 5">Belongs to the antibiotic N-acetyltransferase family.</text>
</comment>
<dbReference type="InterPro" id="IPR028345">
    <property type="entry name" value="Antibiotic_NAT-like"/>
</dbReference>
<dbReference type="PANTHER" id="PTHR11104:SF0">
    <property type="entry name" value="SPBETA PROPHAGE-DERIVED AMINOGLYCOSIDE N(3')-ACETYLTRANSFERASE-LIKE PROTEIN YOKD"/>
    <property type="match status" value="1"/>
</dbReference>
<dbReference type="Proteomes" id="UP000789803">
    <property type="component" value="Unassembled WGS sequence"/>
</dbReference>
<organism evidence="6 7">
    <name type="scientific">Campylobacter majalis</name>
    <dbReference type="NCBI Taxonomy" id="2790656"/>
    <lineage>
        <taxon>Bacteria</taxon>
        <taxon>Pseudomonadati</taxon>
        <taxon>Campylobacterota</taxon>
        <taxon>Epsilonproteobacteria</taxon>
        <taxon>Campylobacterales</taxon>
        <taxon>Campylobacteraceae</taxon>
        <taxon>Campylobacter</taxon>
    </lineage>
</organism>
<comment type="catalytic activity">
    <reaction evidence="5">
        <text>a 2-deoxystreptamine antibiotic + acetyl-CoA = an N(3)-acetyl-2-deoxystreptamine antibiotic + CoA + H(+)</text>
        <dbReference type="Rhea" id="RHEA:12665"/>
        <dbReference type="ChEBI" id="CHEBI:15378"/>
        <dbReference type="ChEBI" id="CHEBI:57287"/>
        <dbReference type="ChEBI" id="CHEBI:57288"/>
        <dbReference type="ChEBI" id="CHEBI:57921"/>
        <dbReference type="ChEBI" id="CHEBI:77452"/>
        <dbReference type="EC" id="2.3.1.81"/>
    </reaction>
</comment>
<keyword evidence="3 5" id="KW-0808">Transferase</keyword>
<dbReference type="InterPro" id="IPR003679">
    <property type="entry name" value="Amioglycoside_AcTrfase"/>
</dbReference>
<dbReference type="RefSeq" id="WP_229933252.1">
    <property type="nucleotide sequence ID" value="NZ_CAJHOF010000015.1"/>
</dbReference>
<evidence type="ECO:0000256" key="3">
    <source>
        <dbReference type="ARBA" id="ARBA00022679"/>
    </source>
</evidence>
<dbReference type="PANTHER" id="PTHR11104">
    <property type="entry name" value="AMINOGLYCOSIDE N3-ACETYLTRANSFERASE"/>
    <property type="match status" value="1"/>
</dbReference>
<evidence type="ECO:0000256" key="5">
    <source>
        <dbReference type="RuleBase" id="RU365031"/>
    </source>
</evidence>
<keyword evidence="7" id="KW-1185">Reference proteome</keyword>